<evidence type="ECO:0000256" key="1">
    <source>
        <dbReference type="SAM" id="MobiDB-lite"/>
    </source>
</evidence>
<sequence>MTTEPAESAEPSELSEPAEPTEAAGPVDPVDPVGPAVPRRPRTVRLLVAAVLLGPLLGGGVGYAIQAGRAQTPLPSLRVSAPKYTATVLDGKGSVDAGPQPLSIDGDLRKLLISKPVDADDMNDDFGDASGWASAGDVAMTYSSADTRFRQMLRNGFRRDAIVAWKKNDTIYRVELVQYDAAHVSTAISSVPGTPSTTAHPLPGTVNGVYDAPTTPNTYSDTHEQYYSGRAVARRGDVLMWITVHSPNQVNADDVKDIAERQWERLV</sequence>
<keyword evidence="2" id="KW-0812">Transmembrane</keyword>
<dbReference type="EMBL" id="BAAANT010000004">
    <property type="protein sequence ID" value="GAA2133982.1"/>
    <property type="molecule type" value="Genomic_DNA"/>
</dbReference>
<keyword evidence="2" id="KW-1133">Transmembrane helix</keyword>
<comment type="caution">
    <text evidence="3">The sequence shown here is derived from an EMBL/GenBank/DDBJ whole genome shotgun (WGS) entry which is preliminary data.</text>
</comment>
<feature type="compositionally biased region" description="Low complexity" evidence="1">
    <location>
        <begin position="1"/>
        <end position="37"/>
    </location>
</feature>
<evidence type="ECO:0008006" key="5">
    <source>
        <dbReference type="Google" id="ProtNLM"/>
    </source>
</evidence>
<feature type="transmembrane region" description="Helical" evidence="2">
    <location>
        <begin position="46"/>
        <end position="65"/>
    </location>
</feature>
<name>A0ABP5KPE8_9ACTN</name>
<keyword evidence="2" id="KW-0472">Membrane</keyword>
<protein>
    <recommendedName>
        <fullName evidence="5">Alanine and proline-rich secreted protein Apa</fullName>
    </recommendedName>
</protein>
<evidence type="ECO:0000313" key="4">
    <source>
        <dbReference type="Proteomes" id="UP001422759"/>
    </source>
</evidence>
<dbReference type="RefSeq" id="WP_344461260.1">
    <property type="nucleotide sequence ID" value="NZ_BAAANT010000004.1"/>
</dbReference>
<feature type="region of interest" description="Disordered" evidence="1">
    <location>
        <begin position="1"/>
        <end position="38"/>
    </location>
</feature>
<organism evidence="3 4">
    <name type="scientific">Kitasatospora kazusensis</name>
    <dbReference type="NCBI Taxonomy" id="407974"/>
    <lineage>
        <taxon>Bacteria</taxon>
        <taxon>Bacillati</taxon>
        <taxon>Actinomycetota</taxon>
        <taxon>Actinomycetes</taxon>
        <taxon>Kitasatosporales</taxon>
        <taxon>Streptomycetaceae</taxon>
        <taxon>Kitasatospora</taxon>
    </lineage>
</organism>
<reference evidence="4" key="1">
    <citation type="journal article" date="2019" name="Int. J. Syst. Evol. Microbiol.">
        <title>The Global Catalogue of Microorganisms (GCM) 10K type strain sequencing project: providing services to taxonomists for standard genome sequencing and annotation.</title>
        <authorList>
            <consortium name="The Broad Institute Genomics Platform"/>
            <consortium name="The Broad Institute Genome Sequencing Center for Infectious Disease"/>
            <person name="Wu L."/>
            <person name="Ma J."/>
        </authorList>
    </citation>
    <scope>NUCLEOTIDE SEQUENCE [LARGE SCALE GENOMIC DNA]</scope>
    <source>
        <strain evidence="4">JCM 14560</strain>
    </source>
</reference>
<keyword evidence="4" id="KW-1185">Reference proteome</keyword>
<evidence type="ECO:0000313" key="3">
    <source>
        <dbReference type="EMBL" id="GAA2133982.1"/>
    </source>
</evidence>
<proteinExistence type="predicted"/>
<accession>A0ABP5KPE8</accession>
<dbReference type="Proteomes" id="UP001422759">
    <property type="component" value="Unassembled WGS sequence"/>
</dbReference>
<gene>
    <name evidence="3" type="ORF">GCM10009760_10750</name>
</gene>
<evidence type="ECO:0000256" key="2">
    <source>
        <dbReference type="SAM" id="Phobius"/>
    </source>
</evidence>